<gene>
    <name evidence="16" type="primary">traf3ip2l</name>
</gene>
<dbReference type="FunCoup" id="A0A6P7I766">
    <property type="interactions" value="1"/>
</dbReference>
<dbReference type="RefSeq" id="XP_028258747.1">
    <property type="nucleotide sequence ID" value="XM_028402946.1"/>
</dbReference>
<dbReference type="GO" id="GO:0005737">
    <property type="term" value="C:cytoplasm"/>
    <property type="evidence" value="ECO:0007669"/>
    <property type="project" value="UniProtKB-ARBA"/>
</dbReference>
<dbReference type="CTD" id="100334940"/>
<dbReference type="Pfam" id="PF08357">
    <property type="entry name" value="SEFIR"/>
    <property type="match status" value="1"/>
</dbReference>
<evidence type="ECO:0000259" key="14">
    <source>
        <dbReference type="PROSITE" id="PS51534"/>
    </source>
</evidence>
<dbReference type="GO" id="GO:0000209">
    <property type="term" value="P:protein polyubiquitination"/>
    <property type="evidence" value="ECO:0007669"/>
    <property type="project" value="UniProtKB-ARBA"/>
</dbReference>
<evidence type="ECO:0000256" key="13">
    <source>
        <dbReference type="SAM" id="MobiDB-lite"/>
    </source>
</evidence>
<evidence type="ECO:0000256" key="10">
    <source>
        <dbReference type="ARBA" id="ARBA00078387"/>
    </source>
</evidence>
<dbReference type="GO" id="GO:0043123">
    <property type="term" value="P:positive regulation of canonical NF-kappaB signal transduction"/>
    <property type="evidence" value="ECO:0007669"/>
    <property type="project" value="TreeGrafter"/>
</dbReference>
<keyword evidence="5" id="KW-0395">Inflammatory response</keyword>
<keyword evidence="4" id="KW-0833">Ubl conjugation pathway</keyword>
<dbReference type="GO" id="GO:0006954">
    <property type="term" value="P:inflammatory response"/>
    <property type="evidence" value="ECO:0007669"/>
    <property type="project" value="UniProtKB-KW"/>
</dbReference>
<evidence type="ECO:0000256" key="6">
    <source>
        <dbReference type="ARBA" id="ARBA00064316"/>
    </source>
</evidence>
<dbReference type="InParanoid" id="A0A6P7I766"/>
<feature type="compositionally biased region" description="Polar residues" evidence="13">
    <location>
        <begin position="1"/>
        <end position="24"/>
    </location>
</feature>
<reference evidence="16" key="1">
    <citation type="submission" date="2025-08" db="UniProtKB">
        <authorList>
            <consortium name="RefSeq"/>
        </authorList>
    </citation>
    <scope>IDENTIFICATION</scope>
</reference>
<proteinExistence type="predicted"/>
<dbReference type="AlphaFoldDB" id="A0A6P7I766"/>
<evidence type="ECO:0000256" key="7">
    <source>
        <dbReference type="ARBA" id="ARBA00073304"/>
    </source>
</evidence>
<evidence type="ECO:0000256" key="4">
    <source>
        <dbReference type="ARBA" id="ARBA00022786"/>
    </source>
</evidence>
<dbReference type="OrthoDB" id="6021171at2759"/>
<dbReference type="InterPro" id="IPR053047">
    <property type="entry name" value="E3_ubiq_ligase_TRAF3IP2"/>
</dbReference>
<feature type="compositionally biased region" description="Basic and acidic residues" evidence="13">
    <location>
        <begin position="35"/>
        <end position="47"/>
    </location>
</feature>
<feature type="domain" description="SEFIR" evidence="14">
    <location>
        <begin position="269"/>
        <end position="413"/>
    </location>
</feature>
<dbReference type="Proteomes" id="UP000515145">
    <property type="component" value="Chromosome 4"/>
</dbReference>
<evidence type="ECO:0000256" key="1">
    <source>
        <dbReference type="ARBA" id="ARBA00000900"/>
    </source>
</evidence>
<dbReference type="PANTHER" id="PTHR34257:SF3">
    <property type="entry name" value="ADAPTER PROTEIN CIKS-RELATED"/>
    <property type="match status" value="1"/>
</dbReference>
<accession>A0A6P7I766</accession>
<keyword evidence="3" id="KW-0808">Transferase</keyword>
<evidence type="ECO:0000256" key="2">
    <source>
        <dbReference type="ARBA" id="ARBA00012483"/>
    </source>
</evidence>
<dbReference type="EC" id="2.3.2.27" evidence="2"/>
<dbReference type="FunFam" id="3.40.50.11530:FF:000007">
    <property type="entry name" value="adapter protein CIKS isoform X3"/>
    <property type="match status" value="1"/>
</dbReference>
<dbReference type="PROSITE" id="PS51534">
    <property type="entry name" value="SEFIR"/>
    <property type="match status" value="1"/>
</dbReference>
<comment type="catalytic activity">
    <reaction evidence="1">
        <text>S-ubiquitinyl-[E2 ubiquitin-conjugating enzyme]-L-cysteine + [acceptor protein]-L-lysine = [E2 ubiquitin-conjugating enzyme]-L-cysteine + N(6)-ubiquitinyl-[acceptor protein]-L-lysine.</text>
        <dbReference type="EC" id="2.3.2.27"/>
    </reaction>
</comment>
<dbReference type="GO" id="GO:0006959">
    <property type="term" value="P:humoral immune response"/>
    <property type="evidence" value="ECO:0007669"/>
    <property type="project" value="TreeGrafter"/>
</dbReference>
<evidence type="ECO:0000256" key="8">
    <source>
        <dbReference type="ARBA" id="ARBA00075327"/>
    </source>
</evidence>
<evidence type="ECO:0000256" key="5">
    <source>
        <dbReference type="ARBA" id="ARBA00023198"/>
    </source>
</evidence>
<protein>
    <recommendedName>
        <fullName evidence="7">E3 ubiquitin ligase TRAF3IP2</fullName>
        <ecNumber evidence="2">2.3.2.27</ecNumber>
    </recommendedName>
    <alternativeName>
        <fullName evidence="8">Adapter protein CIKS</fullName>
    </alternativeName>
    <alternativeName>
        <fullName evidence="9">Connection to IKK and SAPK/JNK</fullName>
    </alternativeName>
    <alternativeName>
        <fullName evidence="12">E3 ubiquitin-protein ligase CIKS</fullName>
    </alternativeName>
    <alternativeName>
        <fullName evidence="10">Nuclear factor NF-kappa-B activator 1</fullName>
    </alternativeName>
    <alternativeName>
        <fullName evidence="11">TRAF3-interacting protein 2</fullName>
    </alternativeName>
</protein>
<evidence type="ECO:0000313" key="15">
    <source>
        <dbReference type="Proteomes" id="UP000515145"/>
    </source>
</evidence>
<keyword evidence="15" id="KW-1185">Reference proteome</keyword>
<evidence type="ECO:0000313" key="16">
    <source>
        <dbReference type="RefSeq" id="XP_028258747.1"/>
    </source>
</evidence>
<evidence type="ECO:0000256" key="11">
    <source>
        <dbReference type="ARBA" id="ARBA00078673"/>
    </source>
</evidence>
<dbReference type="InterPro" id="IPR013568">
    <property type="entry name" value="SEFIR_dom"/>
</dbReference>
<name>A0A6P7I766_9TELE</name>
<dbReference type="GO" id="GO:0097400">
    <property type="term" value="P:interleukin-17-mediated signaling pathway"/>
    <property type="evidence" value="ECO:0007669"/>
    <property type="project" value="UniProtKB-ARBA"/>
</dbReference>
<evidence type="ECO:0000256" key="12">
    <source>
        <dbReference type="ARBA" id="ARBA00080040"/>
    </source>
</evidence>
<dbReference type="GeneID" id="114434075"/>
<dbReference type="Gene3D" id="3.40.50.11530">
    <property type="match status" value="1"/>
</dbReference>
<feature type="region of interest" description="Disordered" evidence="13">
    <location>
        <begin position="1"/>
        <end position="64"/>
    </location>
</feature>
<organism evidence="15 16">
    <name type="scientific">Parambassis ranga</name>
    <name type="common">Indian glassy fish</name>
    <dbReference type="NCBI Taxonomy" id="210632"/>
    <lineage>
        <taxon>Eukaryota</taxon>
        <taxon>Metazoa</taxon>
        <taxon>Chordata</taxon>
        <taxon>Craniata</taxon>
        <taxon>Vertebrata</taxon>
        <taxon>Euteleostomi</taxon>
        <taxon>Actinopterygii</taxon>
        <taxon>Neopterygii</taxon>
        <taxon>Teleostei</taxon>
        <taxon>Neoteleostei</taxon>
        <taxon>Acanthomorphata</taxon>
        <taxon>Ovalentaria</taxon>
        <taxon>Ambassidae</taxon>
        <taxon>Parambassis</taxon>
    </lineage>
</organism>
<evidence type="ECO:0000256" key="3">
    <source>
        <dbReference type="ARBA" id="ARBA00022679"/>
    </source>
</evidence>
<dbReference type="GO" id="GO:0061630">
    <property type="term" value="F:ubiquitin protein ligase activity"/>
    <property type="evidence" value="ECO:0007669"/>
    <property type="project" value="UniProtKB-EC"/>
</dbReference>
<dbReference type="PANTHER" id="PTHR34257">
    <property type="entry name" value="ADAPTER PROTEIN CIKS"/>
    <property type="match status" value="1"/>
</dbReference>
<comment type="subunit">
    <text evidence="6">Interacts with IKBKG/NF-kappa B essential modulator, with CHUK/IKK-alpha and with IKBKB/IKK-beta. Interacts with TRAF6; this interaction is direct. Interacts with IL17RA and IL17RC. Interacts with IL17RB.</text>
</comment>
<sequence length="437" mass="49703">MLPTSAYSDSAPNSYVSHLSSCPNTPEEDDETMNTDDRAASVVHKPDSSCTTDGHHPPPAQAAVSDHHLFSREQEHKHIHTLAHTSPSFCSSQHHRSLTSGYSQPTPTPFQSQADSYWLHPSFASSWSGYPNSLPSCLSHKEYSSCSGNSCLSRYKFDSLPSTYSTSMSSLEHPFSLRSNPPSAELYHHTFSPYSCLPQGAACCAQCPADGFNRGPVHTKYPWPQYHPAHGHYYPGDCRLPRAEFTQIGPHVPVKEKHPAYSTPLSLEQRRVFVTYEADNDKHVNEVINFVALLRHNGFDTHIDLFEQQFRSISKIDFMERYLSEKEYLIIIIISPKYYETVTASPVVLEKDERTFNTVYIHKQLQNEFIQNGSKNFRFIPILFPGAKKCHVPNWLQNTHVYGWPRDRDDILRRLMRVEKYNPPPIGELPTIVSIPI</sequence>
<dbReference type="GO" id="GO:0038173">
    <property type="term" value="P:interleukin-17A-mediated signaling pathway"/>
    <property type="evidence" value="ECO:0007669"/>
    <property type="project" value="UniProtKB-ARBA"/>
</dbReference>
<evidence type="ECO:0000256" key="9">
    <source>
        <dbReference type="ARBA" id="ARBA00076636"/>
    </source>
</evidence>